<dbReference type="Gene3D" id="3.40.1190.10">
    <property type="entry name" value="Mur-like, catalytic domain"/>
    <property type="match status" value="1"/>
</dbReference>
<dbReference type="SUPFAM" id="SSF53244">
    <property type="entry name" value="MurD-like peptide ligases, peptide-binding domain"/>
    <property type="match status" value="1"/>
</dbReference>
<evidence type="ECO:0000256" key="5">
    <source>
        <dbReference type="ARBA" id="ARBA00022741"/>
    </source>
</evidence>
<keyword evidence="12" id="KW-1185">Reference proteome</keyword>
<organism evidence="11 12">
    <name type="scientific">Archangium lansingense</name>
    <dbReference type="NCBI Taxonomy" id="2995310"/>
    <lineage>
        <taxon>Bacteria</taxon>
        <taxon>Pseudomonadati</taxon>
        <taxon>Myxococcota</taxon>
        <taxon>Myxococcia</taxon>
        <taxon>Myxococcales</taxon>
        <taxon>Cystobacterineae</taxon>
        <taxon>Archangiaceae</taxon>
        <taxon>Archangium</taxon>
    </lineage>
</organism>
<comment type="catalytic activity">
    <reaction evidence="7 8">
        <text>UDP-N-acetyl-alpha-D-muramoyl-L-alanine + D-glutamate + ATP = UDP-N-acetyl-alpha-D-muramoyl-L-alanyl-D-glutamate + ADP + phosphate + H(+)</text>
        <dbReference type="Rhea" id="RHEA:16429"/>
        <dbReference type="ChEBI" id="CHEBI:15378"/>
        <dbReference type="ChEBI" id="CHEBI:29986"/>
        <dbReference type="ChEBI" id="CHEBI:30616"/>
        <dbReference type="ChEBI" id="CHEBI:43474"/>
        <dbReference type="ChEBI" id="CHEBI:83898"/>
        <dbReference type="ChEBI" id="CHEBI:83900"/>
        <dbReference type="ChEBI" id="CHEBI:456216"/>
        <dbReference type="EC" id="6.3.2.9"/>
    </reaction>
</comment>
<keyword evidence="3 7" id="KW-0963">Cytoplasm</keyword>
<dbReference type="PANTHER" id="PTHR43692">
    <property type="entry name" value="UDP-N-ACETYLMURAMOYLALANINE--D-GLUTAMATE LIGASE"/>
    <property type="match status" value="1"/>
</dbReference>
<dbReference type="Pfam" id="PF08245">
    <property type="entry name" value="Mur_ligase_M"/>
    <property type="match status" value="1"/>
</dbReference>
<feature type="domain" description="Mur ligase central" evidence="10">
    <location>
        <begin position="116"/>
        <end position="300"/>
    </location>
</feature>
<dbReference type="Gene3D" id="3.40.50.720">
    <property type="entry name" value="NAD(P)-binding Rossmann-like Domain"/>
    <property type="match status" value="1"/>
</dbReference>
<dbReference type="PANTHER" id="PTHR43692:SF1">
    <property type="entry name" value="UDP-N-ACETYLMURAMOYLALANINE--D-GLUTAMATE LIGASE"/>
    <property type="match status" value="1"/>
</dbReference>
<keyword evidence="4 7" id="KW-0436">Ligase</keyword>
<keyword evidence="6 7" id="KW-0067">ATP-binding</keyword>
<evidence type="ECO:0000256" key="7">
    <source>
        <dbReference type="HAMAP-Rule" id="MF_00639"/>
    </source>
</evidence>
<dbReference type="InterPro" id="IPR036615">
    <property type="entry name" value="Mur_ligase_C_dom_sf"/>
</dbReference>
<keyword evidence="7 8" id="KW-0131">Cell cycle</keyword>
<reference evidence="11 12" key="1">
    <citation type="submission" date="2022-11" db="EMBL/GenBank/DDBJ databases">
        <title>Minimal conservation of predation-associated metabolite biosynthetic gene clusters underscores biosynthetic potential of Myxococcota including descriptions for ten novel species: Archangium lansinium sp. nov., Myxococcus landrumus sp. nov., Nannocystis bai.</title>
        <authorList>
            <person name="Ahearne A."/>
            <person name="Stevens C."/>
            <person name="Phillips K."/>
        </authorList>
    </citation>
    <scope>NUCLEOTIDE SEQUENCE [LARGE SCALE GENOMIC DNA]</scope>
    <source>
        <strain evidence="11 12">MIWBW</strain>
    </source>
</reference>
<sequence length="458" mass="48265">MTPDLKDWKVVVYGLAKSGLAAIRLLKAKGARVTALDARTEEALGETARELKAQGVTLVTGPTPPGLLESQQLVVVSPGVPLALPEIQKARAAGVPVWGEVELAWRYLSHLPFIGITGTNGKSTTTALTGELFSRSGRRTFVGGNLGRPLAEAALSPGEWEALVVELSSFQLEGIDTLRPRGSTILNLTPDHIDRYASHAAYGEAKARIFRNQAQGDFVVVNADDADVMRLAEAAKVPVYGFSLTGRPVAAAPKLAGMAVAQPGGFRFEGAGDKGESFTLTNRALRGGHNAQNAMAAALLARLAGVAHEAVQAGLDSYPGLPHRLESVRVLDGVEWVNDSKATNVDSVLVALRAFQKDVLLIAGGKGKGAPYQPMVDEGRGKVKGVLTIGQDAEAIAQAYEGSAPVYACGTLAEAVRRAKALAKSGDTVLLSPACASYDQFQNFEHRGDTFKRLVGEL</sequence>
<dbReference type="NCBIfam" id="TIGR01087">
    <property type="entry name" value="murD"/>
    <property type="match status" value="1"/>
</dbReference>
<keyword evidence="7 8" id="KW-0133">Cell shape</keyword>
<dbReference type="SUPFAM" id="SSF51984">
    <property type="entry name" value="MurCD N-terminal domain"/>
    <property type="match status" value="1"/>
</dbReference>
<keyword evidence="7 8" id="KW-0573">Peptidoglycan synthesis</keyword>
<dbReference type="GO" id="GO:0008764">
    <property type="term" value="F:UDP-N-acetylmuramoylalanine-D-glutamate ligase activity"/>
    <property type="evidence" value="ECO:0007669"/>
    <property type="project" value="UniProtKB-EC"/>
</dbReference>
<name>A0ABT4AGT2_9BACT</name>
<accession>A0ABT4AGT2</accession>
<dbReference type="RefSeq" id="WP_267539524.1">
    <property type="nucleotide sequence ID" value="NZ_JAPNKA010000001.1"/>
</dbReference>
<evidence type="ECO:0000256" key="3">
    <source>
        <dbReference type="ARBA" id="ARBA00022490"/>
    </source>
</evidence>
<dbReference type="Pfam" id="PF02875">
    <property type="entry name" value="Mur_ligase_C"/>
    <property type="match status" value="1"/>
</dbReference>
<evidence type="ECO:0000256" key="4">
    <source>
        <dbReference type="ARBA" id="ARBA00022598"/>
    </source>
</evidence>
<gene>
    <name evidence="7 11" type="primary">murD</name>
    <name evidence="11" type="ORF">OV287_41275</name>
</gene>
<feature type="binding site" evidence="7">
    <location>
        <begin position="118"/>
        <end position="124"/>
    </location>
    <ligand>
        <name>ATP</name>
        <dbReference type="ChEBI" id="CHEBI:30616"/>
    </ligand>
</feature>
<dbReference type="Proteomes" id="UP001207654">
    <property type="component" value="Unassembled WGS sequence"/>
</dbReference>
<evidence type="ECO:0000256" key="6">
    <source>
        <dbReference type="ARBA" id="ARBA00022840"/>
    </source>
</evidence>
<dbReference type="SUPFAM" id="SSF53623">
    <property type="entry name" value="MurD-like peptide ligases, catalytic domain"/>
    <property type="match status" value="1"/>
</dbReference>
<dbReference type="EMBL" id="JAPNKA010000001">
    <property type="protein sequence ID" value="MCY1080898.1"/>
    <property type="molecule type" value="Genomic_DNA"/>
</dbReference>
<feature type="domain" description="Mur ligase C-terminal" evidence="9">
    <location>
        <begin position="323"/>
        <end position="435"/>
    </location>
</feature>
<dbReference type="InterPro" id="IPR005762">
    <property type="entry name" value="MurD"/>
</dbReference>
<comment type="subcellular location">
    <subcellularLocation>
        <location evidence="1 7 8">Cytoplasm</location>
    </subcellularLocation>
</comment>
<protein>
    <recommendedName>
        <fullName evidence="7 8">UDP-N-acetylmuramoylalanine--D-glutamate ligase</fullName>
        <ecNumber evidence="7 8">6.3.2.9</ecNumber>
    </recommendedName>
    <alternativeName>
        <fullName evidence="7">D-glutamic acid-adding enzyme</fullName>
    </alternativeName>
    <alternativeName>
        <fullName evidence="7">UDP-N-acetylmuramoyl-L-alanyl-D-glutamate synthetase</fullName>
    </alternativeName>
</protein>
<evidence type="ECO:0000256" key="2">
    <source>
        <dbReference type="ARBA" id="ARBA00004752"/>
    </source>
</evidence>
<comment type="function">
    <text evidence="7 8">Cell wall formation. Catalyzes the addition of glutamate to the nucleotide precursor UDP-N-acetylmuramoyl-L-alanine (UMA).</text>
</comment>
<dbReference type="Pfam" id="PF21799">
    <property type="entry name" value="MurD-like_N"/>
    <property type="match status" value="1"/>
</dbReference>
<keyword evidence="5 7" id="KW-0547">Nucleotide-binding</keyword>
<evidence type="ECO:0000256" key="1">
    <source>
        <dbReference type="ARBA" id="ARBA00004496"/>
    </source>
</evidence>
<evidence type="ECO:0000313" key="11">
    <source>
        <dbReference type="EMBL" id="MCY1080898.1"/>
    </source>
</evidence>
<comment type="similarity">
    <text evidence="7">Belongs to the MurCDEF family.</text>
</comment>
<evidence type="ECO:0000256" key="8">
    <source>
        <dbReference type="RuleBase" id="RU003664"/>
    </source>
</evidence>
<dbReference type="InterPro" id="IPR013221">
    <property type="entry name" value="Mur_ligase_cen"/>
</dbReference>
<dbReference type="EC" id="6.3.2.9" evidence="7 8"/>
<keyword evidence="7 8" id="KW-0961">Cell wall biogenesis/degradation</keyword>
<evidence type="ECO:0000313" key="12">
    <source>
        <dbReference type="Proteomes" id="UP001207654"/>
    </source>
</evidence>
<comment type="caution">
    <text evidence="11">The sequence shown here is derived from an EMBL/GenBank/DDBJ whole genome shotgun (WGS) entry which is preliminary data.</text>
</comment>
<proteinExistence type="inferred from homology"/>
<comment type="pathway">
    <text evidence="2 7 8">Cell wall biogenesis; peptidoglycan biosynthesis.</text>
</comment>
<dbReference type="InterPro" id="IPR036565">
    <property type="entry name" value="Mur-like_cat_sf"/>
</dbReference>
<evidence type="ECO:0000259" key="10">
    <source>
        <dbReference type="Pfam" id="PF08245"/>
    </source>
</evidence>
<keyword evidence="7 8" id="KW-0132">Cell division</keyword>
<dbReference type="Gene3D" id="3.90.190.20">
    <property type="entry name" value="Mur ligase, C-terminal domain"/>
    <property type="match status" value="1"/>
</dbReference>
<evidence type="ECO:0000259" key="9">
    <source>
        <dbReference type="Pfam" id="PF02875"/>
    </source>
</evidence>
<dbReference type="InterPro" id="IPR004101">
    <property type="entry name" value="Mur_ligase_C"/>
</dbReference>
<dbReference type="HAMAP" id="MF_00639">
    <property type="entry name" value="MurD"/>
    <property type="match status" value="1"/>
</dbReference>